<comment type="subcellular location">
    <subcellularLocation>
        <location evidence="1">Cell inner membrane</location>
        <topology evidence="1">Multi-pass membrane protein</topology>
    </subcellularLocation>
</comment>
<name>A0A4P7BY69_9GAMM</name>
<dbReference type="Pfam" id="PF00482">
    <property type="entry name" value="T2SSF"/>
    <property type="match status" value="2"/>
</dbReference>
<gene>
    <name evidence="10" type="ORF">E3U44_06420</name>
</gene>
<keyword evidence="7 8" id="KW-0472">Membrane</keyword>
<evidence type="ECO:0000256" key="5">
    <source>
        <dbReference type="ARBA" id="ARBA00022692"/>
    </source>
</evidence>
<feature type="domain" description="Type II secretion system protein GspF" evidence="9">
    <location>
        <begin position="79"/>
        <end position="199"/>
    </location>
</feature>
<evidence type="ECO:0000256" key="8">
    <source>
        <dbReference type="SAM" id="Phobius"/>
    </source>
</evidence>
<proteinExistence type="inferred from homology"/>
<reference evidence="10 11" key="1">
    <citation type="submission" date="2019-03" db="EMBL/GenBank/DDBJ databases">
        <title>The genome sequence of Nitrosococcus wardiae strain D1FHST reveals the archetypal metabolic capacity of ammonia-oxidizing Gammaproteobacteria.</title>
        <authorList>
            <person name="Wang L."/>
            <person name="Lim C.K."/>
            <person name="Hanson T.E."/>
            <person name="Dang H."/>
            <person name="Klotz M.G."/>
        </authorList>
    </citation>
    <scope>NUCLEOTIDE SEQUENCE [LARGE SCALE GENOMIC DNA]</scope>
    <source>
        <strain evidence="10 11">D1FHS</strain>
    </source>
</reference>
<organism evidence="10 11">
    <name type="scientific">Nitrosococcus wardiae</name>
    <dbReference type="NCBI Taxonomy" id="1814290"/>
    <lineage>
        <taxon>Bacteria</taxon>
        <taxon>Pseudomonadati</taxon>
        <taxon>Pseudomonadota</taxon>
        <taxon>Gammaproteobacteria</taxon>
        <taxon>Chromatiales</taxon>
        <taxon>Chromatiaceae</taxon>
        <taxon>Nitrosococcus</taxon>
    </lineage>
</organism>
<dbReference type="Proteomes" id="UP000294325">
    <property type="component" value="Chromosome"/>
</dbReference>
<evidence type="ECO:0000256" key="2">
    <source>
        <dbReference type="ARBA" id="ARBA00005745"/>
    </source>
</evidence>
<feature type="domain" description="Type II secretion system protein GspF" evidence="9">
    <location>
        <begin position="280"/>
        <end position="400"/>
    </location>
</feature>
<dbReference type="PANTHER" id="PTHR30012:SF7">
    <property type="entry name" value="PROTEIN TRANSPORT PROTEIN HOFC HOMOLOG"/>
    <property type="match status" value="1"/>
</dbReference>
<dbReference type="FunFam" id="1.20.81.30:FF:000001">
    <property type="entry name" value="Type II secretion system protein F"/>
    <property type="match status" value="2"/>
</dbReference>
<keyword evidence="11" id="KW-1185">Reference proteome</keyword>
<keyword evidence="4" id="KW-0997">Cell inner membrane</keyword>
<dbReference type="EMBL" id="CP038033">
    <property type="protein sequence ID" value="QBQ54179.1"/>
    <property type="molecule type" value="Genomic_DNA"/>
</dbReference>
<dbReference type="InterPro" id="IPR042094">
    <property type="entry name" value="T2SS_GspF_sf"/>
</dbReference>
<evidence type="ECO:0000256" key="3">
    <source>
        <dbReference type="ARBA" id="ARBA00022475"/>
    </source>
</evidence>
<evidence type="ECO:0000256" key="1">
    <source>
        <dbReference type="ARBA" id="ARBA00004429"/>
    </source>
</evidence>
<accession>A0A4P7BY69</accession>
<keyword evidence="5 8" id="KW-0812">Transmembrane</keyword>
<dbReference type="Gene3D" id="1.20.81.30">
    <property type="entry name" value="Type II secretion system (T2SS), domain F"/>
    <property type="match status" value="2"/>
</dbReference>
<feature type="transmembrane region" description="Helical" evidence="8">
    <location>
        <begin position="229"/>
        <end position="246"/>
    </location>
</feature>
<evidence type="ECO:0000256" key="7">
    <source>
        <dbReference type="ARBA" id="ARBA00023136"/>
    </source>
</evidence>
<dbReference type="KEGG" id="nwr:E3U44_06420"/>
<evidence type="ECO:0000313" key="10">
    <source>
        <dbReference type="EMBL" id="QBQ54179.1"/>
    </source>
</evidence>
<feature type="transmembrane region" description="Helical" evidence="8">
    <location>
        <begin position="175"/>
        <end position="198"/>
    </location>
</feature>
<dbReference type="PANTHER" id="PTHR30012">
    <property type="entry name" value="GENERAL SECRETION PATHWAY PROTEIN"/>
    <property type="match status" value="1"/>
</dbReference>
<dbReference type="OrthoDB" id="9805682at2"/>
<dbReference type="AlphaFoldDB" id="A0A4P7BY69"/>
<sequence>MAAFHYKAATSSGEILEGERRAEHEANVVEWLHSQGYIPIRIEEATAGGRGRSRQGVGKGLLGRKKTVRQNDVAVVTGELATLLRAGLPLDRAFSTLIEIAEEGPVRELLTRLQEQVRGGASLAEAMESQGEAFSPLYISMIRAGEAGGALDVILGRLAEFMERSKALKNAVTSALIYPAILVGVAGLSVIILLAFVVPQFQQLFEDAGKALPLATQIVIAAGDLLQNYWWALLLGLLAVLLLLRYQLQVPERRYRWDGWLLRLPLAGDLIAKLEMARLSRTLSTLLRNGVPLLSALAIIKDTLGNRVMAEALNEVADELRQGHGMADPLLETGLFPKMAVQMIKVGEETGQLEDMLGQVAETYDVEVESTIKRLLALLEPVLILSLGVIIAGIIMSILVAILSVNELAF</sequence>
<keyword evidence="6 8" id="KW-1133">Transmembrane helix</keyword>
<dbReference type="InterPro" id="IPR003004">
    <property type="entry name" value="GspF/PilC"/>
</dbReference>
<dbReference type="PRINTS" id="PR00812">
    <property type="entry name" value="BCTERIALGSPF"/>
</dbReference>
<evidence type="ECO:0000256" key="6">
    <source>
        <dbReference type="ARBA" id="ARBA00022989"/>
    </source>
</evidence>
<comment type="similarity">
    <text evidence="2">Belongs to the GSP F family.</text>
</comment>
<evidence type="ECO:0000313" key="11">
    <source>
        <dbReference type="Proteomes" id="UP000294325"/>
    </source>
</evidence>
<dbReference type="RefSeq" id="WP_134357268.1">
    <property type="nucleotide sequence ID" value="NZ_CP038033.1"/>
</dbReference>
<feature type="transmembrane region" description="Helical" evidence="8">
    <location>
        <begin position="382"/>
        <end position="405"/>
    </location>
</feature>
<dbReference type="InterPro" id="IPR018076">
    <property type="entry name" value="T2SS_GspF_dom"/>
</dbReference>
<evidence type="ECO:0000259" key="9">
    <source>
        <dbReference type="Pfam" id="PF00482"/>
    </source>
</evidence>
<keyword evidence="3" id="KW-1003">Cell membrane</keyword>
<dbReference type="GO" id="GO:0015628">
    <property type="term" value="P:protein secretion by the type II secretion system"/>
    <property type="evidence" value="ECO:0007669"/>
    <property type="project" value="TreeGrafter"/>
</dbReference>
<evidence type="ECO:0000256" key="4">
    <source>
        <dbReference type="ARBA" id="ARBA00022519"/>
    </source>
</evidence>
<protein>
    <submittedName>
        <fullName evidence="10">Type II secretion system F family protein</fullName>
    </submittedName>
</protein>
<dbReference type="GO" id="GO:0005886">
    <property type="term" value="C:plasma membrane"/>
    <property type="evidence" value="ECO:0007669"/>
    <property type="project" value="UniProtKB-SubCell"/>
</dbReference>